<gene>
    <name evidence="8" type="ORF">TRAPUB_1245</name>
</gene>
<keyword evidence="5 7" id="KW-0472">Membrane</keyword>
<sequence>MTDRARTYNIDLTPKKHHGYAVLLFILGTLLPPLAVAARFGLGSDFWLNLILTICGYIPGHVHNFYIQNIRNNKNHRRTPKWIQKYGLVDTSEIKRKERRSQWANRYDERLPRSDLEGRPYEDGQEGSSSVDLASDEQQGARARTNGDGGLWNPREERYYGQNGDSNSVLTSGSGGRWHYPANFDDAAPLPSRKKSSKKKKEKKDRWARTEDAYSIHEGDSSTRRRKSKRKSSKAVADDDTYSRRSEETAEFPEDAEGGLYGDRRPAANAGGAQESARTTDDVIFNHEL</sequence>
<feature type="compositionally biased region" description="Basic and acidic residues" evidence="6">
    <location>
        <begin position="278"/>
        <end position="289"/>
    </location>
</feature>
<dbReference type="AlphaFoldDB" id="A0A1M2VJY3"/>
<dbReference type="PANTHER" id="PTHR21659:SF112">
    <property type="entry name" value="PROTEIN SNA2-RELATED"/>
    <property type="match status" value="1"/>
</dbReference>
<dbReference type="Pfam" id="PF01679">
    <property type="entry name" value="Pmp3"/>
    <property type="match status" value="1"/>
</dbReference>
<evidence type="ECO:0008006" key="10">
    <source>
        <dbReference type="Google" id="ProtNLM"/>
    </source>
</evidence>
<evidence type="ECO:0000313" key="8">
    <source>
        <dbReference type="EMBL" id="OJT07843.1"/>
    </source>
</evidence>
<accession>A0A1M2VJY3</accession>
<feature type="compositionally biased region" description="Basic residues" evidence="6">
    <location>
        <begin position="224"/>
        <end position="233"/>
    </location>
</feature>
<feature type="transmembrane region" description="Helical" evidence="7">
    <location>
        <begin position="46"/>
        <end position="67"/>
    </location>
</feature>
<evidence type="ECO:0000313" key="9">
    <source>
        <dbReference type="Proteomes" id="UP000184267"/>
    </source>
</evidence>
<comment type="caution">
    <text evidence="8">The sequence shown here is derived from an EMBL/GenBank/DDBJ whole genome shotgun (WGS) entry which is preliminary data.</text>
</comment>
<dbReference type="STRING" id="154538.A0A1M2VJY3"/>
<evidence type="ECO:0000256" key="5">
    <source>
        <dbReference type="ARBA" id="ARBA00023136"/>
    </source>
</evidence>
<dbReference type="OrthoDB" id="2152119at2759"/>
<evidence type="ECO:0000256" key="2">
    <source>
        <dbReference type="ARBA" id="ARBA00009530"/>
    </source>
</evidence>
<dbReference type="Proteomes" id="UP000184267">
    <property type="component" value="Unassembled WGS sequence"/>
</dbReference>
<evidence type="ECO:0000256" key="3">
    <source>
        <dbReference type="ARBA" id="ARBA00022692"/>
    </source>
</evidence>
<evidence type="ECO:0000256" key="7">
    <source>
        <dbReference type="SAM" id="Phobius"/>
    </source>
</evidence>
<organism evidence="8 9">
    <name type="scientific">Trametes pubescens</name>
    <name type="common">White-rot fungus</name>
    <dbReference type="NCBI Taxonomy" id="154538"/>
    <lineage>
        <taxon>Eukaryota</taxon>
        <taxon>Fungi</taxon>
        <taxon>Dikarya</taxon>
        <taxon>Basidiomycota</taxon>
        <taxon>Agaricomycotina</taxon>
        <taxon>Agaricomycetes</taxon>
        <taxon>Polyporales</taxon>
        <taxon>Polyporaceae</taxon>
        <taxon>Trametes</taxon>
    </lineage>
</organism>
<feature type="compositionally biased region" description="Polar residues" evidence="6">
    <location>
        <begin position="126"/>
        <end position="138"/>
    </location>
</feature>
<comment type="subcellular location">
    <subcellularLocation>
        <location evidence="1">Membrane</location>
    </subcellularLocation>
</comment>
<feature type="compositionally biased region" description="Basic and acidic residues" evidence="6">
    <location>
        <begin position="204"/>
        <end position="223"/>
    </location>
</feature>
<comment type="similarity">
    <text evidence="2">Belongs to the UPF0057 (PMP3) family.</text>
</comment>
<feature type="region of interest" description="Disordered" evidence="6">
    <location>
        <begin position="114"/>
        <end position="289"/>
    </location>
</feature>
<dbReference type="OMA" id="GGRWHYP"/>
<name>A0A1M2VJY3_TRAPU</name>
<protein>
    <recommendedName>
        <fullName evidence="10">Plasma membrane proteolipid 3</fullName>
    </recommendedName>
</protein>
<feature type="compositionally biased region" description="Polar residues" evidence="6">
    <location>
        <begin position="163"/>
        <end position="172"/>
    </location>
</feature>
<keyword evidence="3 7" id="KW-0812">Transmembrane</keyword>
<dbReference type="InterPro" id="IPR000612">
    <property type="entry name" value="PMP3"/>
</dbReference>
<keyword evidence="4 7" id="KW-1133">Transmembrane helix</keyword>
<evidence type="ECO:0000256" key="6">
    <source>
        <dbReference type="SAM" id="MobiDB-lite"/>
    </source>
</evidence>
<dbReference type="PANTHER" id="PTHR21659">
    <property type="entry name" value="HYDROPHOBIC PROTEIN RCI2 LOW TEMPERATURE AND SALT RESPONSIVE PROTEIN LTI6 -RELATED"/>
    <property type="match status" value="1"/>
</dbReference>
<evidence type="ECO:0000256" key="4">
    <source>
        <dbReference type="ARBA" id="ARBA00022989"/>
    </source>
</evidence>
<keyword evidence="9" id="KW-1185">Reference proteome</keyword>
<evidence type="ECO:0000256" key="1">
    <source>
        <dbReference type="ARBA" id="ARBA00004370"/>
    </source>
</evidence>
<feature type="transmembrane region" description="Helical" evidence="7">
    <location>
        <begin position="20"/>
        <end position="40"/>
    </location>
</feature>
<dbReference type="EMBL" id="MNAD01001113">
    <property type="protein sequence ID" value="OJT07843.1"/>
    <property type="molecule type" value="Genomic_DNA"/>
</dbReference>
<proteinExistence type="inferred from homology"/>
<dbReference type="GO" id="GO:0016020">
    <property type="term" value="C:membrane"/>
    <property type="evidence" value="ECO:0007669"/>
    <property type="project" value="UniProtKB-SubCell"/>
</dbReference>
<reference evidence="8 9" key="1">
    <citation type="submission" date="2016-10" db="EMBL/GenBank/DDBJ databases">
        <title>Genome sequence of the basidiomycete white-rot fungus Trametes pubescens.</title>
        <authorList>
            <person name="Makela M.R."/>
            <person name="Granchi Z."/>
            <person name="Peng M."/>
            <person name="De Vries R.P."/>
            <person name="Grigoriev I."/>
            <person name="Riley R."/>
            <person name="Hilden K."/>
        </authorList>
    </citation>
    <scope>NUCLEOTIDE SEQUENCE [LARGE SCALE GENOMIC DNA]</scope>
    <source>
        <strain evidence="8 9">FBCC735</strain>
    </source>
</reference>
<feature type="compositionally biased region" description="Basic residues" evidence="6">
    <location>
        <begin position="192"/>
        <end position="203"/>
    </location>
</feature>